<dbReference type="PANTHER" id="PTHR30537">
    <property type="entry name" value="HTH-TYPE TRANSCRIPTIONAL REGULATOR"/>
    <property type="match status" value="1"/>
</dbReference>
<dbReference type="SUPFAM" id="SSF53850">
    <property type="entry name" value="Periplasmic binding protein-like II"/>
    <property type="match status" value="1"/>
</dbReference>
<dbReference type="Proteomes" id="UP000832011">
    <property type="component" value="Chromosome"/>
</dbReference>
<keyword evidence="4" id="KW-0804">Transcription</keyword>
<keyword evidence="3" id="KW-0238">DNA-binding</keyword>
<sequence>MKRNVSLQYLHCFYVVADCGSFTKAAQLLHLTQSAVSKQITALEQSLGSSMFIRRSRGIDLTADGRLLFNSIAPLMDNVLNVIQSIERQHHHEHVLKIISTQAVAQYWLSPLIFRFNAVYPHIKVHMVGRNDVDVDLLDEHDIGILYGDGNWPRLHQHFLFRERLFPICHRDYDISDVHSIDDLMRHKLIQLDPAQGTWLQWHSWMKLHHTEYRPQFETLLYNQPTLALSACLNRQGIALSWEFMCRPFIDDGILKAIDWLALETEQADYLVYSKVKPLPPAATLFRDWLLNELHLQAASAREVQA</sequence>
<evidence type="ECO:0000313" key="6">
    <source>
        <dbReference type="EMBL" id="UOO89665.1"/>
    </source>
</evidence>
<dbReference type="PROSITE" id="PS50931">
    <property type="entry name" value="HTH_LYSR"/>
    <property type="match status" value="1"/>
</dbReference>
<dbReference type="InterPro" id="IPR036390">
    <property type="entry name" value="WH_DNA-bd_sf"/>
</dbReference>
<dbReference type="Pfam" id="PF00126">
    <property type="entry name" value="HTH_1"/>
    <property type="match status" value="1"/>
</dbReference>
<dbReference type="Pfam" id="PF03466">
    <property type="entry name" value="LysR_substrate"/>
    <property type="match status" value="1"/>
</dbReference>
<dbReference type="InterPro" id="IPR000847">
    <property type="entry name" value="LysR_HTH_N"/>
</dbReference>
<gene>
    <name evidence="6" type="ORF">LVJ82_01370</name>
</gene>
<feature type="domain" description="HTH lysR-type" evidence="5">
    <location>
        <begin position="5"/>
        <end position="62"/>
    </location>
</feature>
<dbReference type="Gene3D" id="3.40.190.10">
    <property type="entry name" value="Periplasmic binding protein-like II"/>
    <property type="match status" value="2"/>
</dbReference>
<dbReference type="InterPro" id="IPR036388">
    <property type="entry name" value="WH-like_DNA-bd_sf"/>
</dbReference>
<dbReference type="InterPro" id="IPR005119">
    <property type="entry name" value="LysR_subst-bd"/>
</dbReference>
<accession>A0ABY4E1L1</accession>
<comment type="similarity">
    <text evidence="1">Belongs to the LysR transcriptional regulatory family.</text>
</comment>
<reference evidence="6 7" key="1">
    <citation type="journal article" date="2022" name="Res Sq">
        <title>Evolution of multicellular longitudinally dividing oral cavity symbionts (Neisseriaceae).</title>
        <authorList>
            <person name="Nyongesa S."/>
            <person name="Weber P."/>
            <person name="Bernet E."/>
            <person name="Pullido F."/>
            <person name="Nieckarz M."/>
            <person name="Delaby M."/>
            <person name="Nieves C."/>
            <person name="Viehboeck T."/>
            <person name="Krause N."/>
            <person name="Rivera-Millot A."/>
            <person name="Nakamura A."/>
            <person name="Vischer N."/>
            <person name="VanNieuwenhze M."/>
            <person name="Brun Y."/>
            <person name="Cava F."/>
            <person name="Bulgheresi S."/>
            <person name="Veyrier F."/>
        </authorList>
    </citation>
    <scope>NUCLEOTIDE SEQUENCE [LARGE SCALE GENOMIC DNA]</scope>
    <source>
        <strain evidence="6 7">SN4</strain>
    </source>
</reference>
<dbReference type="RefSeq" id="WP_058305552.1">
    <property type="nucleotide sequence ID" value="NZ_CABKVG010000007.1"/>
</dbReference>
<evidence type="ECO:0000256" key="1">
    <source>
        <dbReference type="ARBA" id="ARBA00009437"/>
    </source>
</evidence>
<dbReference type="Gene3D" id="1.10.10.10">
    <property type="entry name" value="Winged helix-like DNA-binding domain superfamily/Winged helix DNA-binding domain"/>
    <property type="match status" value="1"/>
</dbReference>
<name>A0ABY4E1L1_9NEIS</name>
<dbReference type="InterPro" id="IPR058163">
    <property type="entry name" value="LysR-type_TF_proteobact-type"/>
</dbReference>
<proteinExistence type="inferred from homology"/>
<evidence type="ECO:0000313" key="7">
    <source>
        <dbReference type="Proteomes" id="UP000832011"/>
    </source>
</evidence>
<protein>
    <submittedName>
        <fullName evidence="6">LysR family transcriptional regulator</fullName>
    </submittedName>
</protein>
<keyword evidence="7" id="KW-1185">Reference proteome</keyword>
<dbReference type="EMBL" id="CP091511">
    <property type="protein sequence ID" value="UOO89665.1"/>
    <property type="molecule type" value="Genomic_DNA"/>
</dbReference>
<evidence type="ECO:0000259" key="5">
    <source>
        <dbReference type="PROSITE" id="PS50931"/>
    </source>
</evidence>
<evidence type="ECO:0000256" key="4">
    <source>
        <dbReference type="ARBA" id="ARBA00023163"/>
    </source>
</evidence>
<dbReference type="SUPFAM" id="SSF46785">
    <property type="entry name" value="Winged helix' DNA-binding domain"/>
    <property type="match status" value="1"/>
</dbReference>
<evidence type="ECO:0000256" key="2">
    <source>
        <dbReference type="ARBA" id="ARBA00023015"/>
    </source>
</evidence>
<dbReference type="PRINTS" id="PR00039">
    <property type="entry name" value="HTHLYSR"/>
</dbReference>
<dbReference type="PANTHER" id="PTHR30537:SF74">
    <property type="entry name" value="HTH-TYPE TRANSCRIPTIONAL REGULATOR TRPI"/>
    <property type="match status" value="1"/>
</dbReference>
<organism evidence="6 7">
    <name type="scientific">Vitreoscilla massiliensis</name>
    <dbReference type="NCBI Taxonomy" id="1689272"/>
    <lineage>
        <taxon>Bacteria</taxon>
        <taxon>Pseudomonadati</taxon>
        <taxon>Pseudomonadota</taxon>
        <taxon>Betaproteobacteria</taxon>
        <taxon>Neisseriales</taxon>
        <taxon>Neisseriaceae</taxon>
        <taxon>Vitreoscilla</taxon>
    </lineage>
</organism>
<keyword evidence="2" id="KW-0805">Transcription regulation</keyword>
<evidence type="ECO:0000256" key="3">
    <source>
        <dbReference type="ARBA" id="ARBA00023125"/>
    </source>
</evidence>